<dbReference type="EMBL" id="JAMZIH010008211">
    <property type="protein sequence ID" value="KAJ1672541.1"/>
    <property type="molecule type" value="Genomic_DNA"/>
</dbReference>
<keyword evidence="2" id="KW-1185">Reference proteome</keyword>
<gene>
    <name evidence="1" type="ORF">EV182_006976</name>
</gene>
<protein>
    <submittedName>
        <fullName evidence="1">Uncharacterized protein</fullName>
    </submittedName>
</protein>
<name>A0ACC1HAB1_9FUNG</name>
<sequence>MLEFSGSIVFLTLNIDVDRSELADPVVSKQHFVELYEKQHGDGRSTTDKTWMTLLEHVSTILHIQY</sequence>
<reference evidence="1" key="1">
    <citation type="submission" date="2022-06" db="EMBL/GenBank/DDBJ databases">
        <title>Phylogenomic reconstructions and comparative analyses of Kickxellomycotina fungi.</title>
        <authorList>
            <person name="Reynolds N.K."/>
            <person name="Stajich J.E."/>
            <person name="Barry K."/>
            <person name="Grigoriev I.V."/>
            <person name="Crous P."/>
            <person name="Smith M.E."/>
        </authorList>
    </citation>
    <scope>NUCLEOTIDE SEQUENCE</scope>
    <source>
        <strain evidence="1">RSA 2271</strain>
    </source>
</reference>
<dbReference type="Proteomes" id="UP001145114">
    <property type="component" value="Unassembled WGS sequence"/>
</dbReference>
<evidence type="ECO:0000313" key="2">
    <source>
        <dbReference type="Proteomes" id="UP001145114"/>
    </source>
</evidence>
<organism evidence="1 2">
    <name type="scientific">Spiromyces aspiralis</name>
    <dbReference type="NCBI Taxonomy" id="68401"/>
    <lineage>
        <taxon>Eukaryota</taxon>
        <taxon>Fungi</taxon>
        <taxon>Fungi incertae sedis</taxon>
        <taxon>Zoopagomycota</taxon>
        <taxon>Kickxellomycotina</taxon>
        <taxon>Kickxellomycetes</taxon>
        <taxon>Kickxellales</taxon>
        <taxon>Kickxellaceae</taxon>
        <taxon>Spiromyces</taxon>
    </lineage>
</organism>
<proteinExistence type="predicted"/>
<accession>A0ACC1HAB1</accession>
<evidence type="ECO:0000313" key="1">
    <source>
        <dbReference type="EMBL" id="KAJ1672541.1"/>
    </source>
</evidence>
<comment type="caution">
    <text evidence="1">The sequence shown here is derived from an EMBL/GenBank/DDBJ whole genome shotgun (WGS) entry which is preliminary data.</text>
</comment>